<sequence length="56" mass="6195">MIDHSGIPSKEILRQNTVSEKKQKSVKQDTNVILDKEGTPCDTSGVPKETVIKSKK</sequence>
<evidence type="ECO:0000256" key="1">
    <source>
        <dbReference type="SAM" id="MobiDB-lite"/>
    </source>
</evidence>
<evidence type="ECO:0000313" key="3">
    <source>
        <dbReference type="Proteomes" id="UP000549250"/>
    </source>
</evidence>
<reference evidence="2 3" key="1">
    <citation type="submission" date="2020-08" db="EMBL/GenBank/DDBJ databases">
        <title>Genomic Encyclopedia of Type Strains, Phase III (KMG-III): the genomes of soil and plant-associated and newly described type strains.</title>
        <authorList>
            <person name="Whitman W."/>
        </authorList>
    </citation>
    <scope>NUCLEOTIDE SEQUENCE [LARGE SCALE GENOMIC DNA]</scope>
    <source>
        <strain evidence="2 3">CECT 4462</strain>
    </source>
</reference>
<organism evidence="2 3">
    <name type="scientific">Azomonas macrocytogenes</name>
    <name type="common">Azotobacter macrocytogenes</name>
    <dbReference type="NCBI Taxonomy" id="69962"/>
    <lineage>
        <taxon>Bacteria</taxon>
        <taxon>Pseudomonadati</taxon>
        <taxon>Pseudomonadota</taxon>
        <taxon>Gammaproteobacteria</taxon>
        <taxon>Pseudomonadales</taxon>
        <taxon>Pseudomonadaceae</taxon>
        <taxon>Azomonas</taxon>
    </lineage>
</organism>
<proteinExistence type="predicted"/>
<dbReference type="EMBL" id="JACHXI010000015">
    <property type="protein sequence ID" value="MBB3104437.1"/>
    <property type="molecule type" value="Genomic_DNA"/>
</dbReference>
<dbReference type="RefSeq" id="WP_183167305.1">
    <property type="nucleotide sequence ID" value="NZ_JACHXI010000015.1"/>
</dbReference>
<comment type="caution">
    <text evidence="2">The sequence shown here is derived from an EMBL/GenBank/DDBJ whole genome shotgun (WGS) entry which is preliminary data.</text>
</comment>
<accession>A0A839T4H3</accession>
<evidence type="ECO:0000313" key="2">
    <source>
        <dbReference type="EMBL" id="MBB3104437.1"/>
    </source>
</evidence>
<gene>
    <name evidence="2" type="ORF">FHR87_002853</name>
</gene>
<keyword evidence="3" id="KW-1185">Reference proteome</keyword>
<protein>
    <submittedName>
        <fullName evidence="2">Uncharacterized protein</fullName>
    </submittedName>
</protein>
<dbReference type="AlphaFoldDB" id="A0A839T4H3"/>
<name>A0A839T4H3_AZOMA</name>
<dbReference type="Proteomes" id="UP000549250">
    <property type="component" value="Unassembled WGS sequence"/>
</dbReference>
<feature type="region of interest" description="Disordered" evidence="1">
    <location>
        <begin position="1"/>
        <end position="56"/>
    </location>
</feature>